<feature type="compositionally biased region" description="Polar residues" evidence="1">
    <location>
        <begin position="101"/>
        <end position="115"/>
    </location>
</feature>
<dbReference type="Proteomes" id="UP001218188">
    <property type="component" value="Unassembled WGS sequence"/>
</dbReference>
<gene>
    <name evidence="2" type="ORF">C8F04DRAFT_1186127</name>
</gene>
<accession>A0AAD6SRQ5</accession>
<feature type="region of interest" description="Disordered" evidence="1">
    <location>
        <begin position="184"/>
        <end position="206"/>
    </location>
</feature>
<reference evidence="2" key="1">
    <citation type="submission" date="2023-03" db="EMBL/GenBank/DDBJ databases">
        <title>Massive genome expansion in bonnet fungi (Mycena s.s.) driven by repeated elements and novel gene families across ecological guilds.</title>
        <authorList>
            <consortium name="Lawrence Berkeley National Laboratory"/>
            <person name="Harder C.B."/>
            <person name="Miyauchi S."/>
            <person name="Viragh M."/>
            <person name="Kuo A."/>
            <person name="Thoen E."/>
            <person name="Andreopoulos B."/>
            <person name="Lu D."/>
            <person name="Skrede I."/>
            <person name="Drula E."/>
            <person name="Henrissat B."/>
            <person name="Morin E."/>
            <person name="Kohler A."/>
            <person name="Barry K."/>
            <person name="LaButti K."/>
            <person name="Morin E."/>
            <person name="Salamov A."/>
            <person name="Lipzen A."/>
            <person name="Mereny Z."/>
            <person name="Hegedus B."/>
            <person name="Baldrian P."/>
            <person name="Stursova M."/>
            <person name="Weitz H."/>
            <person name="Taylor A."/>
            <person name="Grigoriev I.V."/>
            <person name="Nagy L.G."/>
            <person name="Martin F."/>
            <person name="Kauserud H."/>
        </authorList>
    </citation>
    <scope>NUCLEOTIDE SEQUENCE</scope>
    <source>
        <strain evidence="2">CBHHK200</strain>
    </source>
</reference>
<name>A0AAD6SRQ5_9AGAR</name>
<evidence type="ECO:0000313" key="3">
    <source>
        <dbReference type="Proteomes" id="UP001218188"/>
    </source>
</evidence>
<keyword evidence="3" id="KW-1185">Reference proteome</keyword>
<evidence type="ECO:0000313" key="2">
    <source>
        <dbReference type="EMBL" id="KAJ7031278.1"/>
    </source>
</evidence>
<sequence length="206" mass="23214">MPRAPEFAGILHRPALKFGKIWVVLPGFDTGKTRKFLQICRDWDQAFGLIIRGPPVNSDPRSREESALNDDDRVRQISDRVWQACQVLQRLNKPVRFGNPKPSTSVAGSSDTQGRPTRYELLHAPPSDDQSPGFFLAFSSPVISVPVRQGPIPPKLGTRRLAFWHYHRVTGTWYRLPIYQHDGGGEDPARRSEFGVGEKGAPIEYE</sequence>
<feature type="region of interest" description="Disordered" evidence="1">
    <location>
        <begin position="95"/>
        <end position="118"/>
    </location>
</feature>
<dbReference type="EMBL" id="JARJCM010000083">
    <property type="protein sequence ID" value="KAJ7031278.1"/>
    <property type="molecule type" value="Genomic_DNA"/>
</dbReference>
<protein>
    <submittedName>
        <fullName evidence="2">Uncharacterized protein</fullName>
    </submittedName>
</protein>
<comment type="caution">
    <text evidence="2">The sequence shown here is derived from an EMBL/GenBank/DDBJ whole genome shotgun (WGS) entry which is preliminary data.</text>
</comment>
<proteinExistence type="predicted"/>
<organism evidence="2 3">
    <name type="scientific">Mycena alexandri</name>
    <dbReference type="NCBI Taxonomy" id="1745969"/>
    <lineage>
        <taxon>Eukaryota</taxon>
        <taxon>Fungi</taxon>
        <taxon>Dikarya</taxon>
        <taxon>Basidiomycota</taxon>
        <taxon>Agaricomycotina</taxon>
        <taxon>Agaricomycetes</taxon>
        <taxon>Agaricomycetidae</taxon>
        <taxon>Agaricales</taxon>
        <taxon>Marasmiineae</taxon>
        <taxon>Mycenaceae</taxon>
        <taxon>Mycena</taxon>
    </lineage>
</organism>
<feature type="compositionally biased region" description="Basic and acidic residues" evidence="1">
    <location>
        <begin position="184"/>
        <end position="193"/>
    </location>
</feature>
<dbReference type="AlphaFoldDB" id="A0AAD6SRQ5"/>
<evidence type="ECO:0000256" key="1">
    <source>
        <dbReference type="SAM" id="MobiDB-lite"/>
    </source>
</evidence>